<gene>
    <name evidence="10" type="ORF">ASIM_LOCUS13171</name>
</gene>
<dbReference type="PANTHER" id="PTHR12486">
    <property type="entry name" value="APRATAXIN-RELATED"/>
    <property type="match status" value="1"/>
</dbReference>
<evidence type="ECO:0000256" key="8">
    <source>
        <dbReference type="SAM" id="MobiDB-lite"/>
    </source>
</evidence>
<evidence type="ECO:0000256" key="1">
    <source>
        <dbReference type="ARBA" id="ARBA00022741"/>
    </source>
</evidence>
<dbReference type="PANTHER" id="PTHR12486:SF5">
    <property type="entry name" value="ADENOSINE 5'-MONOPHOSPHORAMIDASE HINT3"/>
    <property type="match status" value="1"/>
</dbReference>
<reference evidence="10 11" key="2">
    <citation type="submission" date="2018-11" db="EMBL/GenBank/DDBJ databases">
        <authorList>
            <consortium name="Pathogen Informatics"/>
        </authorList>
    </citation>
    <scope>NUCLEOTIDE SEQUENCE [LARGE SCALE GENOMIC DNA]</scope>
</reference>
<name>A0A0M3JZ38_ANISI</name>
<evidence type="ECO:0000256" key="6">
    <source>
        <dbReference type="ARBA" id="ARBA00042361"/>
    </source>
</evidence>
<evidence type="ECO:0000313" key="12">
    <source>
        <dbReference type="WBParaSite" id="ASIM_0001374301-mRNA-1"/>
    </source>
</evidence>
<keyword evidence="1" id="KW-0547">Nucleotide-binding</keyword>
<dbReference type="EMBL" id="UYRR01031328">
    <property type="protein sequence ID" value="VDK49088.1"/>
    <property type="molecule type" value="Genomic_DNA"/>
</dbReference>
<dbReference type="OrthoDB" id="1915375at2759"/>
<evidence type="ECO:0000313" key="11">
    <source>
        <dbReference type="Proteomes" id="UP000267096"/>
    </source>
</evidence>
<evidence type="ECO:0000259" key="9">
    <source>
        <dbReference type="PROSITE" id="PS51084"/>
    </source>
</evidence>
<comment type="catalytic activity">
    <reaction evidence="3">
        <text>adenosine 5'-phosphoramidate + H2O = NH4(+) + AMP</text>
        <dbReference type="Rhea" id="RHEA:67916"/>
        <dbReference type="ChEBI" id="CHEBI:15377"/>
        <dbReference type="ChEBI" id="CHEBI:28938"/>
        <dbReference type="ChEBI" id="CHEBI:57890"/>
        <dbReference type="ChEBI" id="CHEBI:456215"/>
    </reaction>
</comment>
<evidence type="ECO:0000256" key="7">
    <source>
        <dbReference type="PROSITE-ProRule" id="PRU00464"/>
    </source>
</evidence>
<organism evidence="12">
    <name type="scientific">Anisakis simplex</name>
    <name type="common">Herring worm</name>
    <dbReference type="NCBI Taxonomy" id="6269"/>
    <lineage>
        <taxon>Eukaryota</taxon>
        <taxon>Metazoa</taxon>
        <taxon>Ecdysozoa</taxon>
        <taxon>Nematoda</taxon>
        <taxon>Chromadorea</taxon>
        <taxon>Rhabditida</taxon>
        <taxon>Spirurina</taxon>
        <taxon>Ascaridomorpha</taxon>
        <taxon>Ascaridoidea</taxon>
        <taxon>Anisakidae</taxon>
        <taxon>Anisakis</taxon>
        <taxon>Anisakis simplex complex</taxon>
    </lineage>
</organism>
<feature type="domain" description="HIT" evidence="9">
    <location>
        <begin position="9"/>
        <end position="122"/>
    </location>
</feature>
<dbReference type="InterPro" id="IPR011146">
    <property type="entry name" value="HIT-like"/>
</dbReference>
<dbReference type="Gene3D" id="3.30.428.10">
    <property type="entry name" value="HIT-like"/>
    <property type="match status" value="1"/>
</dbReference>
<proteinExistence type="inferred from homology"/>
<evidence type="ECO:0000256" key="5">
    <source>
        <dbReference type="ARBA" id="ARBA00039802"/>
    </source>
</evidence>
<dbReference type="InterPro" id="IPR036265">
    <property type="entry name" value="HIT-like_sf"/>
</dbReference>
<comment type="similarity">
    <text evidence="4">Belongs to the HINT family.</text>
</comment>
<dbReference type="WBParaSite" id="ASIM_0001374301-mRNA-1">
    <property type="protein sequence ID" value="ASIM_0001374301-mRNA-1"/>
    <property type="gene ID" value="ASIM_0001374301"/>
</dbReference>
<sequence length="191" mass="21164">MSVGLQGCIFCDIVHTKKQQHLKESENAVVIADAAPHAPHHYLILSKRHISKPTDLTPGDIDLVKEMEHVGREYLREALKAKGEADTVEDLLRMGFHGSVLVSVKHLHMHLLYPVSQMSFIYRSVIFRPGHMFHLTKDVIEELEQQKGGATGAESTPPMHLETTADGRLRASSVTELGASPVTDMTGQPEE</sequence>
<keyword evidence="2" id="KW-0378">Hydrolase</keyword>
<dbReference type="Pfam" id="PF11969">
    <property type="entry name" value="DcpS_C"/>
    <property type="match status" value="1"/>
</dbReference>
<dbReference type="AlphaFoldDB" id="A0A0M3JZ38"/>
<reference evidence="12" key="1">
    <citation type="submission" date="2017-02" db="UniProtKB">
        <authorList>
            <consortium name="WormBaseParasite"/>
        </authorList>
    </citation>
    <scope>IDENTIFICATION</scope>
</reference>
<keyword evidence="11" id="KW-1185">Reference proteome</keyword>
<dbReference type="GO" id="GO:0000166">
    <property type="term" value="F:nucleotide binding"/>
    <property type="evidence" value="ECO:0007669"/>
    <property type="project" value="UniProtKB-KW"/>
</dbReference>
<accession>A0A0M3JZ38</accession>
<protein>
    <recommendedName>
        <fullName evidence="5">Adenosine 5'-monophosphoramidase HINT3</fullName>
    </recommendedName>
    <alternativeName>
        <fullName evidence="6">Histidine triad nucleotide-binding protein 3</fullName>
    </alternativeName>
</protein>
<feature type="short sequence motif" description="Histidine triad motif" evidence="7">
    <location>
        <begin position="106"/>
        <end position="110"/>
    </location>
</feature>
<dbReference type="SUPFAM" id="SSF54197">
    <property type="entry name" value="HIT-like"/>
    <property type="match status" value="1"/>
</dbReference>
<dbReference type="PROSITE" id="PS51084">
    <property type="entry name" value="HIT_2"/>
    <property type="match status" value="1"/>
</dbReference>
<dbReference type="Proteomes" id="UP000267096">
    <property type="component" value="Unassembled WGS sequence"/>
</dbReference>
<feature type="region of interest" description="Disordered" evidence="8">
    <location>
        <begin position="146"/>
        <end position="191"/>
    </location>
</feature>
<evidence type="ECO:0000313" key="10">
    <source>
        <dbReference type="EMBL" id="VDK49088.1"/>
    </source>
</evidence>
<evidence type="ECO:0000256" key="2">
    <source>
        <dbReference type="ARBA" id="ARBA00022801"/>
    </source>
</evidence>
<evidence type="ECO:0000256" key="4">
    <source>
        <dbReference type="ARBA" id="ARBA00025764"/>
    </source>
</evidence>
<evidence type="ECO:0000256" key="3">
    <source>
        <dbReference type="ARBA" id="ARBA00024472"/>
    </source>
</evidence>
<dbReference type="GO" id="GO:0016787">
    <property type="term" value="F:hydrolase activity"/>
    <property type="evidence" value="ECO:0007669"/>
    <property type="project" value="UniProtKB-KW"/>
</dbReference>